<protein>
    <submittedName>
        <fullName evidence="2">Metal-dependent hydrolase</fullName>
    </submittedName>
</protein>
<dbReference type="InterPro" id="IPR007404">
    <property type="entry name" value="YdjM-like"/>
</dbReference>
<keyword evidence="1" id="KW-1133">Transmembrane helix</keyword>
<evidence type="ECO:0000313" key="2">
    <source>
        <dbReference type="EMBL" id="RQW76025.1"/>
    </source>
</evidence>
<comment type="caution">
    <text evidence="2">The sequence shown here is derived from an EMBL/GenBank/DDBJ whole genome shotgun (WGS) entry which is preliminary data.</text>
</comment>
<dbReference type="GO" id="GO:0016787">
    <property type="term" value="F:hydrolase activity"/>
    <property type="evidence" value="ECO:0007669"/>
    <property type="project" value="UniProtKB-KW"/>
</dbReference>
<dbReference type="PANTHER" id="PTHR35531">
    <property type="entry name" value="INNER MEMBRANE PROTEIN YBCI-RELATED"/>
    <property type="match status" value="1"/>
</dbReference>
<dbReference type="RefSeq" id="WP_124761453.1">
    <property type="nucleotide sequence ID" value="NZ_JAFBDY010000001.1"/>
</dbReference>
<dbReference type="PANTHER" id="PTHR35531:SF1">
    <property type="entry name" value="INNER MEMBRANE PROTEIN YBCI-RELATED"/>
    <property type="match status" value="1"/>
</dbReference>
<feature type="transmembrane region" description="Helical" evidence="1">
    <location>
        <begin position="75"/>
        <end position="96"/>
    </location>
</feature>
<reference evidence="2 3" key="1">
    <citation type="journal article" date="2013" name="J. Microbiol.">
        <title>Lysinibacillus chungkukjangi sp. nov., isolated from Chungkukjang, Korean fermented soybean food.</title>
        <authorList>
            <person name="Kim S.J."/>
            <person name="Jang Y.H."/>
            <person name="Hamada M."/>
            <person name="Ahn J.H."/>
            <person name="Weon H.Y."/>
            <person name="Suzuki K."/>
            <person name="Whang K.S."/>
            <person name="Kwon S.W."/>
        </authorList>
    </citation>
    <scope>NUCLEOTIDE SEQUENCE [LARGE SCALE GENOMIC DNA]</scope>
    <source>
        <strain evidence="2 3">MCCC 1A12701</strain>
    </source>
</reference>
<name>A0A3N9UJB8_9BACI</name>
<accession>A0A3N9UJB8</accession>
<organism evidence="2 3">
    <name type="scientific">Lysinibacillus composti</name>
    <dbReference type="NCBI Taxonomy" id="720633"/>
    <lineage>
        <taxon>Bacteria</taxon>
        <taxon>Bacillati</taxon>
        <taxon>Bacillota</taxon>
        <taxon>Bacilli</taxon>
        <taxon>Bacillales</taxon>
        <taxon>Bacillaceae</taxon>
        <taxon>Lysinibacillus</taxon>
    </lineage>
</organism>
<proteinExistence type="predicted"/>
<feature type="transmembrane region" description="Helical" evidence="1">
    <location>
        <begin position="34"/>
        <end position="54"/>
    </location>
</feature>
<dbReference type="OrthoDB" id="5459053at2"/>
<keyword evidence="1" id="KW-0812">Transmembrane</keyword>
<feature type="transmembrane region" description="Helical" evidence="1">
    <location>
        <begin position="108"/>
        <end position="126"/>
    </location>
</feature>
<dbReference type="Proteomes" id="UP000274033">
    <property type="component" value="Unassembled WGS sequence"/>
</dbReference>
<keyword evidence="3" id="KW-1185">Reference proteome</keyword>
<sequence>MNKPAHLSVGLTVGIATAKYLMETIQYSGIVEEIVGVTAVICGALFGSLLPDIDHPKSYIGRRLRMTSFMISKTFGHRGIVHTPIVVIAFTAFLYFLTLQLSGIMQDVSLSFVIGLGVGMLSHLLLDMMNKRGIPFFYPFTSKTFHIATFKTGGIGDTITNSGCILLIIWMLQDLVVGLINSLL</sequence>
<evidence type="ECO:0000256" key="1">
    <source>
        <dbReference type="SAM" id="Phobius"/>
    </source>
</evidence>
<gene>
    <name evidence="2" type="ORF">EBB45_00260</name>
</gene>
<keyword evidence="1" id="KW-0472">Membrane</keyword>
<dbReference type="EMBL" id="RRCT01000001">
    <property type="protein sequence ID" value="RQW76025.1"/>
    <property type="molecule type" value="Genomic_DNA"/>
</dbReference>
<dbReference type="AlphaFoldDB" id="A0A3N9UJB8"/>
<evidence type="ECO:0000313" key="3">
    <source>
        <dbReference type="Proteomes" id="UP000274033"/>
    </source>
</evidence>
<dbReference type="Pfam" id="PF04307">
    <property type="entry name" value="YdjM"/>
    <property type="match status" value="1"/>
</dbReference>
<keyword evidence="2" id="KW-0378">Hydrolase</keyword>